<feature type="domain" description="C2H2-type" evidence="12">
    <location>
        <begin position="190"/>
        <end position="217"/>
    </location>
</feature>
<dbReference type="PANTHER" id="PTHR24404">
    <property type="entry name" value="ZINC FINGER PROTEIN"/>
    <property type="match status" value="1"/>
</dbReference>
<accession>A0A803TUF5</accession>
<dbReference type="InterPro" id="IPR050589">
    <property type="entry name" value="Ikaros_C2H2-ZF"/>
</dbReference>
<dbReference type="PROSITE" id="PS50804">
    <property type="entry name" value="SCAN_BOX"/>
    <property type="match status" value="1"/>
</dbReference>
<dbReference type="AlphaFoldDB" id="A0A803TUF5"/>
<reference evidence="14" key="2">
    <citation type="submission" date="2025-08" db="UniProtKB">
        <authorList>
            <consortium name="Ensembl"/>
        </authorList>
    </citation>
    <scope>IDENTIFICATION</scope>
</reference>
<evidence type="ECO:0000256" key="6">
    <source>
        <dbReference type="ARBA" id="ARBA00022833"/>
    </source>
</evidence>
<evidence type="ECO:0000259" key="13">
    <source>
        <dbReference type="PROSITE" id="PS50804"/>
    </source>
</evidence>
<dbReference type="FunFam" id="3.30.160.60:FF:000739">
    <property type="entry name" value="Zgc:171418 protein"/>
    <property type="match status" value="1"/>
</dbReference>
<dbReference type="PANTHER" id="PTHR24404:SF100">
    <property type="entry name" value="ZINC FINGER PROTEIN 501"/>
    <property type="match status" value="1"/>
</dbReference>
<feature type="domain" description="C2H2-type" evidence="12">
    <location>
        <begin position="246"/>
        <end position="273"/>
    </location>
</feature>
<evidence type="ECO:0000313" key="15">
    <source>
        <dbReference type="Proteomes" id="UP000001646"/>
    </source>
</evidence>
<dbReference type="Ensembl" id="ENSACAT00000043829.1">
    <property type="protein sequence ID" value="ENSACAP00000038845.1"/>
    <property type="gene ID" value="ENSACAG00000042094.1"/>
</dbReference>
<evidence type="ECO:0000256" key="1">
    <source>
        <dbReference type="ARBA" id="ARBA00004123"/>
    </source>
</evidence>
<evidence type="ECO:0000256" key="9">
    <source>
        <dbReference type="ARBA" id="ARBA00023242"/>
    </source>
</evidence>
<keyword evidence="15" id="KW-1185">Reference proteome</keyword>
<dbReference type="GO" id="GO:0006357">
    <property type="term" value="P:regulation of transcription by RNA polymerase II"/>
    <property type="evidence" value="ECO:0000318"/>
    <property type="project" value="GO_Central"/>
</dbReference>
<evidence type="ECO:0000256" key="7">
    <source>
        <dbReference type="ARBA" id="ARBA00023015"/>
    </source>
</evidence>
<feature type="domain" description="C2H2-type" evidence="12">
    <location>
        <begin position="302"/>
        <end position="329"/>
    </location>
</feature>
<protein>
    <submittedName>
        <fullName evidence="14">Uncharacterized protein</fullName>
    </submittedName>
</protein>
<dbReference type="InterPro" id="IPR038269">
    <property type="entry name" value="SCAN_sf"/>
</dbReference>
<keyword evidence="7" id="KW-0805">Transcription regulation</keyword>
<dbReference type="GO" id="GO:0005634">
    <property type="term" value="C:nucleus"/>
    <property type="evidence" value="ECO:0007669"/>
    <property type="project" value="UniProtKB-SubCell"/>
</dbReference>
<dbReference type="InParanoid" id="A0A803TUF5"/>
<evidence type="ECO:0000256" key="10">
    <source>
        <dbReference type="PROSITE-ProRule" id="PRU00042"/>
    </source>
</evidence>
<sequence length="340" mass="38527">MLTPKANLAVNSSEPNLGKGPSLIQAKPSGELERATQKSLSEEVLSSDLRRQQFRDFGYRETLGPREVCSQLHLLCRQWLRPERHTKAEMLDLVVFEQFLALLPPEMSSWVRECGAETSSQAVGLAEGFLLSQAEKRNSGNNSSLRSQLLTDQRTKTAEKISKHLKGKNRFSLKAFLSCYQSDHTEKKLFHCWVCRKGFISKSHLLCHQAPHAGEKPFTCAECEKSFSQKLYLTHHQVTRTREVRFKCSECGKGFIWKAALTRHQATHTGEKPFKCLECGKGFIQKAHLMLHQATHTGEKPFKCPECGKGFIRKAHLTLHQATHAGEKPFKSLSLVFEPR</sequence>
<keyword evidence="9" id="KW-0539">Nucleus</keyword>
<evidence type="ECO:0000256" key="2">
    <source>
        <dbReference type="ARBA" id="ARBA00006991"/>
    </source>
</evidence>
<reference evidence="14" key="3">
    <citation type="submission" date="2025-09" db="UniProtKB">
        <authorList>
            <consortium name="Ensembl"/>
        </authorList>
    </citation>
    <scope>IDENTIFICATION</scope>
</reference>
<keyword evidence="8" id="KW-0238">DNA-binding</keyword>
<dbReference type="GO" id="GO:0000978">
    <property type="term" value="F:RNA polymerase II cis-regulatory region sequence-specific DNA binding"/>
    <property type="evidence" value="ECO:0000318"/>
    <property type="project" value="GO_Central"/>
</dbReference>
<dbReference type="FunFam" id="1.10.4020.10:FF:000005">
    <property type="entry name" value="Uncharacterized protein"/>
    <property type="match status" value="1"/>
</dbReference>
<proteinExistence type="inferred from homology"/>
<dbReference type="FunFam" id="3.30.160.60:FF:001430">
    <property type="entry name" value="Uncharacterized protein"/>
    <property type="match status" value="1"/>
</dbReference>
<evidence type="ECO:0000259" key="12">
    <source>
        <dbReference type="PROSITE" id="PS50157"/>
    </source>
</evidence>
<evidence type="ECO:0000256" key="11">
    <source>
        <dbReference type="SAM" id="MobiDB-lite"/>
    </source>
</evidence>
<keyword evidence="6" id="KW-0862">Zinc</keyword>
<feature type="domain" description="SCAN box" evidence="13">
    <location>
        <begin position="51"/>
        <end position="129"/>
    </location>
</feature>
<dbReference type="SMART" id="SM00355">
    <property type="entry name" value="ZnF_C2H2"/>
    <property type="match status" value="5"/>
</dbReference>
<keyword evidence="4" id="KW-0677">Repeat</keyword>
<dbReference type="InterPro" id="IPR003309">
    <property type="entry name" value="SCAN_dom"/>
</dbReference>
<dbReference type="Proteomes" id="UP000001646">
    <property type="component" value="Unplaced"/>
</dbReference>
<dbReference type="GeneTree" id="ENSGT00940000154715"/>
<reference evidence="14" key="1">
    <citation type="submission" date="2009-12" db="EMBL/GenBank/DDBJ databases">
        <title>The Genome Sequence of Anolis carolinensis (Green Anole Lizard).</title>
        <authorList>
            <consortium name="The Genome Sequencing Platform"/>
            <person name="Di Palma F."/>
            <person name="Alfoldi J."/>
            <person name="Heiman D."/>
            <person name="Young S."/>
            <person name="Grabherr M."/>
            <person name="Johnson J."/>
            <person name="Lander E.S."/>
            <person name="Lindblad-Toh K."/>
        </authorList>
    </citation>
    <scope>NUCLEOTIDE SEQUENCE [LARGE SCALE GENOMIC DNA]</scope>
    <source>
        <strain evidence="14">JBL SC #1</strain>
    </source>
</reference>
<evidence type="ECO:0000256" key="5">
    <source>
        <dbReference type="ARBA" id="ARBA00022771"/>
    </source>
</evidence>
<feature type="domain" description="C2H2-type" evidence="12">
    <location>
        <begin position="218"/>
        <end position="245"/>
    </location>
</feature>
<dbReference type="CDD" id="cd07936">
    <property type="entry name" value="SCAN"/>
    <property type="match status" value="1"/>
</dbReference>
<dbReference type="GO" id="GO:0000981">
    <property type="term" value="F:DNA-binding transcription factor activity, RNA polymerase II-specific"/>
    <property type="evidence" value="ECO:0000318"/>
    <property type="project" value="GO_Central"/>
</dbReference>
<comment type="similarity">
    <text evidence="2">Belongs to the krueppel C2H2-type zinc-finger protein family.</text>
</comment>
<dbReference type="InterPro" id="IPR013087">
    <property type="entry name" value="Znf_C2H2_type"/>
</dbReference>
<dbReference type="GO" id="GO:0008270">
    <property type="term" value="F:zinc ion binding"/>
    <property type="evidence" value="ECO:0007669"/>
    <property type="project" value="UniProtKB-KW"/>
</dbReference>
<evidence type="ECO:0000256" key="4">
    <source>
        <dbReference type="ARBA" id="ARBA00022737"/>
    </source>
</evidence>
<keyword evidence="5 10" id="KW-0863">Zinc-finger</keyword>
<keyword evidence="3" id="KW-0479">Metal-binding</keyword>
<dbReference type="PROSITE" id="PS00028">
    <property type="entry name" value="ZINC_FINGER_C2H2_1"/>
    <property type="match status" value="4"/>
</dbReference>
<dbReference type="SMART" id="SM00431">
    <property type="entry name" value="SCAN"/>
    <property type="match status" value="1"/>
</dbReference>
<organism evidence="14 15">
    <name type="scientific">Anolis carolinensis</name>
    <name type="common">Green anole</name>
    <name type="synonym">American chameleon</name>
    <dbReference type="NCBI Taxonomy" id="28377"/>
    <lineage>
        <taxon>Eukaryota</taxon>
        <taxon>Metazoa</taxon>
        <taxon>Chordata</taxon>
        <taxon>Craniata</taxon>
        <taxon>Vertebrata</taxon>
        <taxon>Euteleostomi</taxon>
        <taxon>Lepidosauria</taxon>
        <taxon>Squamata</taxon>
        <taxon>Bifurcata</taxon>
        <taxon>Unidentata</taxon>
        <taxon>Episquamata</taxon>
        <taxon>Toxicofera</taxon>
        <taxon>Iguania</taxon>
        <taxon>Dactyloidae</taxon>
        <taxon>Anolis</taxon>
    </lineage>
</organism>
<dbReference type="Pfam" id="PF00096">
    <property type="entry name" value="zf-C2H2"/>
    <property type="match status" value="4"/>
</dbReference>
<dbReference type="SUPFAM" id="SSF47353">
    <property type="entry name" value="Retrovirus capsid dimerization domain-like"/>
    <property type="match status" value="1"/>
</dbReference>
<dbReference type="Gene3D" id="3.30.160.60">
    <property type="entry name" value="Classic Zinc Finger"/>
    <property type="match status" value="5"/>
</dbReference>
<dbReference type="Pfam" id="PF02023">
    <property type="entry name" value="SCAN"/>
    <property type="match status" value="1"/>
</dbReference>
<dbReference type="Gene3D" id="1.10.4020.10">
    <property type="entry name" value="DNA breaking-rejoining enzymes"/>
    <property type="match status" value="1"/>
</dbReference>
<evidence type="ECO:0000256" key="3">
    <source>
        <dbReference type="ARBA" id="ARBA00022723"/>
    </source>
</evidence>
<dbReference type="FunFam" id="3.30.160.60:FF:000703">
    <property type="entry name" value="Uncharacterized protein"/>
    <property type="match status" value="2"/>
</dbReference>
<comment type="subcellular location">
    <subcellularLocation>
        <location evidence="1">Nucleus</location>
    </subcellularLocation>
</comment>
<dbReference type="InterPro" id="IPR036236">
    <property type="entry name" value="Znf_C2H2_sf"/>
</dbReference>
<keyword evidence="7" id="KW-0804">Transcription</keyword>
<evidence type="ECO:0000313" key="14">
    <source>
        <dbReference type="Ensembl" id="ENSACAP00000038845.1"/>
    </source>
</evidence>
<dbReference type="SUPFAM" id="SSF57667">
    <property type="entry name" value="beta-beta-alpha zinc fingers"/>
    <property type="match status" value="3"/>
</dbReference>
<dbReference type="PROSITE" id="PS50157">
    <property type="entry name" value="ZINC_FINGER_C2H2_2"/>
    <property type="match status" value="5"/>
</dbReference>
<feature type="region of interest" description="Disordered" evidence="11">
    <location>
        <begin position="1"/>
        <end position="25"/>
    </location>
</feature>
<name>A0A803TUF5_ANOCA</name>
<feature type="domain" description="C2H2-type" evidence="12">
    <location>
        <begin position="274"/>
        <end position="301"/>
    </location>
</feature>
<evidence type="ECO:0000256" key="8">
    <source>
        <dbReference type="ARBA" id="ARBA00023125"/>
    </source>
</evidence>